<feature type="transmembrane region" description="Helical" evidence="1">
    <location>
        <begin position="189"/>
        <end position="210"/>
    </location>
</feature>
<gene>
    <name evidence="2" type="ORF">MELLADRAFT_77684</name>
</gene>
<dbReference type="GeneID" id="18932983"/>
<dbReference type="PANTHER" id="PTHR31061">
    <property type="entry name" value="LD22376P"/>
    <property type="match status" value="1"/>
</dbReference>
<dbReference type="EMBL" id="GL883105">
    <property type="protein sequence ID" value="EGG07100.1"/>
    <property type="molecule type" value="Genomic_DNA"/>
</dbReference>
<dbReference type="AlphaFoldDB" id="F4RKI4"/>
<protein>
    <submittedName>
        <fullName evidence="2">Uncharacterized protein</fullName>
    </submittedName>
</protein>
<dbReference type="KEGG" id="mlr:MELLADRAFT_77684"/>
<evidence type="ECO:0000256" key="1">
    <source>
        <dbReference type="SAM" id="Phobius"/>
    </source>
</evidence>
<dbReference type="Proteomes" id="UP000001072">
    <property type="component" value="Unassembled WGS sequence"/>
</dbReference>
<sequence length="352" mass="38497">MSRQIPEESRKQSQRYQRDESLDILRGLTTFAMILVNTADSRTRPGWLAHASGLHQSITFADTIFPCFLFTAGLTEEATGGPPGIKKGLRRAAILSLYGVAYNNVELRKAVYGISRHIVYHQVLGRLGIATAIGATGLPPSLLAALWHLLTSIRPFDPPGQSTQALLDCLVFGRNHLYDSVDGFDPEGLLGSLLMAPVSLILGRQAYAIAHHYIQPRLSFSILPNLGLFISLTGLLPQIRVPISKNHWTPTFVGLTTATSLVYWGTASILSRFRASQFVAKIGRCSLEVYLISSFLHGALSELGIWEKLANLMINSLGISDQLAYIANSSILGIGMIPLSGLLFKKGWMIRV</sequence>
<dbReference type="VEuPathDB" id="FungiDB:MELLADRAFT_77684"/>
<accession>F4RKI4</accession>
<keyword evidence="1" id="KW-0812">Transmembrane</keyword>
<reference evidence="3" key="1">
    <citation type="journal article" date="2011" name="Proc. Natl. Acad. Sci. U.S.A.">
        <title>Obligate biotrophy features unraveled by the genomic analysis of rust fungi.</title>
        <authorList>
            <person name="Duplessis S."/>
            <person name="Cuomo C.A."/>
            <person name="Lin Y.-C."/>
            <person name="Aerts A."/>
            <person name="Tisserant E."/>
            <person name="Veneault-Fourrey C."/>
            <person name="Joly D.L."/>
            <person name="Hacquard S."/>
            <person name="Amselem J."/>
            <person name="Cantarel B.L."/>
            <person name="Chiu R."/>
            <person name="Coutinho P.M."/>
            <person name="Feau N."/>
            <person name="Field M."/>
            <person name="Frey P."/>
            <person name="Gelhaye E."/>
            <person name="Goldberg J."/>
            <person name="Grabherr M.G."/>
            <person name="Kodira C.D."/>
            <person name="Kohler A."/>
            <person name="Kuees U."/>
            <person name="Lindquist E.A."/>
            <person name="Lucas S.M."/>
            <person name="Mago R."/>
            <person name="Mauceli E."/>
            <person name="Morin E."/>
            <person name="Murat C."/>
            <person name="Pangilinan J.L."/>
            <person name="Park R."/>
            <person name="Pearson M."/>
            <person name="Quesneville H."/>
            <person name="Rouhier N."/>
            <person name="Sakthikumar S."/>
            <person name="Salamov A.A."/>
            <person name="Schmutz J."/>
            <person name="Selles B."/>
            <person name="Shapiro H."/>
            <person name="Tanguay P."/>
            <person name="Tuskan G.A."/>
            <person name="Henrissat B."/>
            <person name="Van de Peer Y."/>
            <person name="Rouze P."/>
            <person name="Ellis J.G."/>
            <person name="Dodds P.N."/>
            <person name="Schein J.E."/>
            <person name="Zhong S."/>
            <person name="Hamelin R.C."/>
            <person name="Grigoriev I.V."/>
            <person name="Szabo L.J."/>
            <person name="Martin F."/>
        </authorList>
    </citation>
    <scope>NUCLEOTIDE SEQUENCE [LARGE SCALE GENOMIC DNA]</scope>
    <source>
        <strain evidence="3">98AG31 / pathotype 3-4-7</strain>
    </source>
</reference>
<feature type="transmembrane region" description="Helical" evidence="1">
    <location>
        <begin position="285"/>
        <end position="305"/>
    </location>
</feature>
<organism evidence="3">
    <name type="scientific">Melampsora larici-populina (strain 98AG31 / pathotype 3-4-7)</name>
    <name type="common">Poplar leaf rust fungus</name>
    <dbReference type="NCBI Taxonomy" id="747676"/>
    <lineage>
        <taxon>Eukaryota</taxon>
        <taxon>Fungi</taxon>
        <taxon>Dikarya</taxon>
        <taxon>Basidiomycota</taxon>
        <taxon>Pucciniomycotina</taxon>
        <taxon>Pucciniomycetes</taxon>
        <taxon>Pucciniales</taxon>
        <taxon>Melampsoraceae</taxon>
        <taxon>Melampsora</taxon>
    </lineage>
</organism>
<feature type="transmembrane region" description="Helical" evidence="1">
    <location>
        <begin position="123"/>
        <end position="150"/>
    </location>
</feature>
<dbReference type="PANTHER" id="PTHR31061:SF24">
    <property type="entry name" value="LD22376P"/>
    <property type="match status" value="1"/>
</dbReference>
<dbReference type="RefSeq" id="XP_007409542.1">
    <property type="nucleotide sequence ID" value="XM_007409480.1"/>
</dbReference>
<feature type="transmembrane region" description="Helical" evidence="1">
    <location>
        <begin position="222"/>
        <end position="239"/>
    </location>
</feature>
<proteinExistence type="predicted"/>
<dbReference type="OrthoDB" id="2149840at2759"/>
<feature type="transmembrane region" description="Helical" evidence="1">
    <location>
        <begin position="325"/>
        <end position="344"/>
    </location>
</feature>
<evidence type="ECO:0000313" key="2">
    <source>
        <dbReference type="EMBL" id="EGG07100.1"/>
    </source>
</evidence>
<keyword evidence="3" id="KW-1185">Reference proteome</keyword>
<name>F4RKI4_MELLP</name>
<keyword evidence="1" id="KW-0472">Membrane</keyword>
<dbReference type="HOGENOM" id="CLU_787727_0_0_1"/>
<feature type="transmembrane region" description="Helical" evidence="1">
    <location>
        <begin position="251"/>
        <end position="273"/>
    </location>
</feature>
<dbReference type="InParanoid" id="F4RKI4"/>
<keyword evidence="1" id="KW-1133">Transmembrane helix</keyword>
<evidence type="ECO:0000313" key="3">
    <source>
        <dbReference type="Proteomes" id="UP000001072"/>
    </source>
</evidence>